<evidence type="ECO:0008006" key="3">
    <source>
        <dbReference type="Google" id="ProtNLM"/>
    </source>
</evidence>
<organism evidence="1 2">
    <name type="scientific">Vespula germanica</name>
    <name type="common">German yellow jacket</name>
    <name type="synonym">Paravespula germanica</name>
    <dbReference type="NCBI Taxonomy" id="30212"/>
    <lineage>
        <taxon>Eukaryota</taxon>
        <taxon>Metazoa</taxon>
        <taxon>Ecdysozoa</taxon>
        <taxon>Arthropoda</taxon>
        <taxon>Hexapoda</taxon>
        <taxon>Insecta</taxon>
        <taxon>Pterygota</taxon>
        <taxon>Neoptera</taxon>
        <taxon>Endopterygota</taxon>
        <taxon>Hymenoptera</taxon>
        <taxon>Apocrita</taxon>
        <taxon>Aculeata</taxon>
        <taxon>Vespoidea</taxon>
        <taxon>Vespidae</taxon>
        <taxon>Vespinae</taxon>
        <taxon>Vespula</taxon>
    </lineage>
</organism>
<dbReference type="Proteomes" id="UP000617340">
    <property type="component" value="Unassembled WGS sequence"/>
</dbReference>
<gene>
    <name evidence="1" type="ORF">HZH68_014186</name>
</gene>
<sequence length="561" mass="64900">MPPDASNYTIGLIFNQVKIGKNLAIAYTSRLLNQAKPNYSMMGKETISDYRKVRQELEYVDVERTPKYQNYNRKNKRCQRHGHTQKYCTKTPRCMKCTGDHLSTECAKKIKDENVKCVNCSEKHPTNYKGCMAYKTKIYSMQASSSNQQENSSFALLKMVSRKLQMMNTFDKLEIDSYSCNESESSTKIVPHKKRQVNVLSTSEHEEIEDNYIDRLFQVKIQQAVSALYPIISGVPQNSVLVPLLYTLHTSNFPITKNTLIATFEPHKASNKLQQHLNEIEYWLKTQRIKINSTKSTCVTFTTRKQIYLAVKLNNDILPQQETIKYLDRKLLWKTYIRKKIEQLIKNIEKYGGRSAKNHSCSILFISTSAELTNYQSQLELNKTMLSRGYKYASTGKPTYSLSDPTKIPDLLDFCTTKDNINLEIPLKTKNNIDQAVEVLTKLIQAAAYVTMPETKESINAVKYLLVICEKIAEKRNDGKKWQNNKQLEDKKKLNKLIKELKGFFFTKKLKRPRKHIPPIRTKDNIWARGNCDISETFAEHLSEMFKPNEDPMLLIITVAL</sequence>
<reference evidence="1" key="1">
    <citation type="journal article" date="2020" name="G3 (Bethesda)">
        <title>High-Quality Assemblies for Three Invasive Social Wasps from the &lt;i&gt;Vespula&lt;/i&gt; Genus.</title>
        <authorList>
            <person name="Harrop T.W.R."/>
            <person name="Guhlin J."/>
            <person name="McLaughlin G.M."/>
            <person name="Permina E."/>
            <person name="Stockwell P."/>
            <person name="Gilligan J."/>
            <person name="Le Lec M.F."/>
            <person name="Gruber M.A.M."/>
            <person name="Quinn O."/>
            <person name="Lovegrove M."/>
            <person name="Duncan E.J."/>
            <person name="Remnant E.J."/>
            <person name="Van Eeckhoven J."/>
            <person name="Graham B."/>
            <person name="Knapp R.A."/>
            <person name="Langford K.W."/>
            <person name="Kronenberg Z."/>
            <person name="Press M.O."/>
            <person name="Eacker S.M."/>
            <person name="Wilson-Rankin E.E."/>
            <person name="Purcell J."/>
            <person name="Lester P.J."/>
            <person name="Dearden P.K."/>
        </authorList>
    </citation>
    <scope>NUCLEOTIDE SEQUENCE</scope>
    <source>
        <strain evidence="1">Linc-1</strain>
    </source>
</reference>
<evidence type="ECO:0000313" key="2">
    <source>
        <dbReference type="Proteomes" id="UP000617340"/>
    </source>
</evidence>
<name>A0A834MUX2_VESGE</name>
<comment type="caution">
    <text evidence="1">The sequence shown here is derived from an EMBL/GenBank/DDBJ whole genome shotgun (WGS) entry which is preliminary data.</text>
</comment>
<dbReference type="AlphaFoldDB" id="A0A834MUX2"/>
<proteinExistence type="predicted"/>
<keyword evidence="2" id="KW-1185">Reference proteome</keyword>
<dbReference type="EMBL" id="JACSDZ010000017">
    <property type="protein sequence ID" value="KAF7384574.1"/>
    <property type="molecule type" value="Genomic_DNA"/>
</dbReference>
<accession>A0A834MUX2</accession>
<evidence type="ECO:0000313" key="1">
    <source>
        <dbReference type="EMBL" id="KAF7384574.1"/>
    </source>
</evidence>
<protein>
    <recommendedName>
        <fullName evidence="3">Reverse transcriptase domain-containing protein</fullName>
    </recommendedName>
</protein>